<evidence type="ECO:0000256" key="10">
    <source>
        <dbReference type="ARBA" id="ARBA00023014"/>
    </source>
</evidence>
<dbReference type="SMART" id="SM00987">
    <property type="entry name" value="UreE_C"/>
    <property type="match status" value="1"/>
</dbReference>
<dbReference type="SUPFAM" id="SSF52141">
    <property type="entry name" value="Uracil-DNA glycosylase-like"/>
    <property type="match status" value="1"/>
</dbReference>
<evidence type="ECO:0000256" key="6">
    <source>
        <dbReference type="ARBA" id="ARBA00022723"/>
    </source>
</evidence>
<dbReference type="SMART" id="SM00986">
    <property type="entry name" value="UDG"/>
    <property type="match status" value="1"/>
</dbReference>
<keyword evidence="13" id="KW-1185">Reference proteome</keyword>
<keyword evidence="8" id="KW-0378">Hydrolase</keyword>
<dbReference type="GO" id="GO:0006281">
    <property type="term" value="P:DNA repair"/>
    <property type="evidence" value="ECO:0007669"/>
    <property type="project" value="UniProtKB-KW"/>
</dbReference>
<keyword evidence="5" id="KW-0004">4Fe-4S</keyword>
<evidence type="ECO:0000256" key="4">
    <source>
        <dbReference type="ARBA" id="ARBA00019403"/>
    </source>
</evidence>
<evidence type="ECO:0000256" key="5">
    <source>
        <dbReference type="ARBA" id="ARBA00022485"/>
    </source>
</evidence>
<evidence type="ECO:0000313" key="12">
    <source>
        <dbReference type="EMBL" id="QIJ71482.1"/>
    </source>
</evidence>
<dbReference type="PANTHER" id="PTHR33693:SF1">
    <property type="entry name" value="TYPE-4 URACIL-DNA GLYCOSYLASE"/>
    <property type="match status" value="1"/>
</dbReference>
<dbReference type="GO" id="GO:0004844">
    <property type="term" value="F:uracil DNA N-glycosylase activity"/>
    <property type="evidence" value="ECO:0007669"/>
    <property type="project" value="UniProtKB-EC"/>
</dbReference>
<reference evidence="12 13" key="1">
    <citation type="submission" date="2020-02" db="EMBL/GenBank/DDBJ databases">
        <title>Genome analysis of Thermosulfuriphilus ammonigenes ST65T, an anaerobic thermophilic chemolithoautotrophic bacterium isolated from a deep-sea hydrothermal vent.</title>
        <authorList>
            <person name="Slobodkina G."/>
            <person name="Allioux M."/>
            <person name="Merkel A."/>
            <person name="Alain K."/>
            <person name="Jebbar M."/>
            <person name="Slobodkin A."/>
        </authorList>
    </citation>
    <scope>NUCLEOTIDE SEQUENCE [LARGE SCALE GENOMIC DNA]</scope>
    <source>
        <strain evidence="12 13">ST65</strain>
    </source>
</reference>
<evidence type="ECO:0000256" key="2">
    <source>
        <dbReference type="ARBA" id="ARBA00006521"/>
    </source>
</evidence>
<evidence type="ECO:0000256" key="7">
    <source>
        <dbReference type="ARBA" id="ARBA00022763"/>
    </source>
</evidence>
<gene>
    <name evidence="12" type="ORF">G4V39_03960</name>
</gene>
<protein>
    <recommendedName>
        <fullName evidence="4">Type-4 uracil-DNA glycosylase</fullName>
        <ecNumber evidence="3">3.2.2.27</ecNumber>
    </recommendedName>
</protein>
<name>A0A6G7PUZ6_9BACT</name>
<keyword evidence="6" id="KW-0479">Metal-binding</keyword>
<keyword evidence="9" id="KW-0408">Iron</keyword>
<dbReference type="GO" id="GO:0046872">
    <property type="term" value="F:metal ion binding"/>
    <property type="evidence" value="ECO:0007669"/>
    <property type="project" value="UniProtKB-KW"/>
</dbReference>
<evidence type="ECO:0000256" key="8">
    <source>
        <dbReference type="ARBA" id="ARBA00022801"/>
    </source>
</evidence>
<evidence type="ECO:0000256" key="1">
    <source>
        <dbReference type="ARBA" id="ARBA00001400"/>
    </source>
</evidence>
<evidence type="ECO:0000256" key="9">
    <source>
        <dbReference type="ARBA" id="ARBA00023004"/>
    </source>
</evidence>
<dbReference type="GO" id="GO:0051539">
    <property type="term" value="F:4 iron, 4 sulfur cluster binding"/>
    <property type="evidence" value="ECO:0007669"/>
    <property type="project" value="UniProtKB-KW"/>
</dbReference>
<keyword evidence="10" id="KW-0411">Iron-sulfur</keyword>
<dbReference type="EMBL" id="CP048877">
    <property type="protein sequence ID" value="QIJ71482.1"/>
    <property type="molecule type" value="Genomic_DNA"/>
</dbReference>
<comment type="similarity">
    <text evidence="2">Belongs to the uracil-DNA glycosylase (UDG) superfamily. Type 4 (UDGa) family.</text>
</comment>
<dbReference type="AlphaFoldDB" id="A0A6G7PUZ6"/>
<dbReference type="NCBIfam" id="TIGR00758">
    <property type="entry name" value="UDG_fam4"/>
    <property type="match status" value="1"/>
</dbReference>
<dbReference type="CDD" id="cd10030">
    <property type="entry name" value="UDG-F4_TTUDGA_SPO1dp_like"/>
    <property type="match status" value="1"/>
</dbReference>
<dbReference type="EC" id="3.2.2.27" evidence="3"/>
<dbReference type="Pfam" id="PF03167">
    <property type="entry name" value="UDG"/>
    <property type="match status" value="1"/>
</dbReference>
<dbReference type="InterPro" id="IPR005273">
    <property type="entry name" value="Ura-DNA_glyco_family4"/>
</dbReference>
<dbReference type="InterPro" id="IPR036895">
    <property type="entry name" value="Uracil-DNA_glycosylase-like_sf"/>
</dbReference>
<comment type="catalytic activity">
    <reaction evidence="1">
        <text>Hydrolyzes single-stranded DNA or mismatched double-stranded DNA and polynucleotides, releasing free uracil.</text>
        <dbReference type="EC" id="3.2.2.27"/>
    </reaction>
</comment>
<dbReference type="InterPro" id="IPR051536">
    <property type="entry name" value="UDG_Type-4/5"/>
</dbReference>
<dbReference type="Gene3D" id="3.40.470.10">
    <property type="entry name" value="Uracil-DNA glycosylase-like domain"/>
    <property type="match status" value="1"/>
</dbReference>
<sequence>MKDQDLISALETLITYYRELGFSRLPVGEPGGKAMDQTLRPKTMAEVRALVNDCQRCPLHQTRTNIVFGEGSESASLLLVGEAPGRDEDLQGRPFVGAAGQLLTRMLKAIDLQRSQVYIANVLKCRPPKNRNPRPEEIEACFPYLEMQIRVISPRVIACLGTFAAQTILKTREPIGRLRGRVFEAYGAQVVPTYHPAFLLYNPNFKRAAWEDLKLIRRLLDAETPFRT</sequence>
<dbReference type="InterPro" id="IPR005122">
    <property type="entry name" value="Uracil-DNA_glycosylase-like"/>
</dbReference>
<evidence type="ECO:0000313" key="13">
    <source>
        <dbReference type="Proteomes" id="UP000502179"/>
    </source>
</evidence>
<evidence type="ECO:0000256" key="3">
    <source>
        <dbReference type="ARBA" id="ARBA00012030"/>
    </source>
</evidence>
<keyword evidence="7" id="KW-0227">DNA damage</keyword>
<accession>A0A6G7PUZ6</accession>
<evidence type="ECO:0000256" key="11">
    <source>
        <dbReference type="ARBA" id="ARBA00023204"/>
    </source>
</evidence>
<dbReference type="PANTHER" id="PTHR33693">
    <property type="entry name" value="TYPE-5 URACIL-DNA GLYCOSYLASE"/>
    <property type="match status" value="1"/>
</dbReference>
<dbReference type="RefSeq" id="WP_166031702.1">
    <property type="nucleotide sequence ID" value="NZ_CP048877.1"/>
</dbReference>
<dbReference type="KEGG" id="tav:G4V39_03960"/>
<keyword evidence="11" id="KW-0234">DNA repair</keyword>
<dbReference type="Proteomes" id="UP000502179">
    <property type="component" value="Chromosome"/>
</dbReference>
<organism evidence="12 13">
    <name type="scientific">Thermosulfuriphilus ammonigenes</name>
    <dbReference type="NCBI Taxonomy" id="1936021"/>
    <lineage>
        <taxon>Bacteria</taxon>
        <taxon>Pseudomonadati</taxon>
        <taxon>Thermodesulfobacteriota</taxon>
        <taxon>Thermodesulfobacteria</taxon>
        <taxon>Thermodesulfobacteriales</taxon>
        <taxon>Thermodesulfobacteriaceae</taxon>
        <taxon>Thermosulfuriphilus</taxon>
    </lineage>
</organism>
<proteinExistence type="inferred from homology"/>